<organism evidence="2 3">
    <name type="scientific">Eumeta variegata</name>
    <name type="common">Bagworm moth</name>
    <name type="synonym">Eumeta japonica</name>
    <dbReference type="NCBI Taxonomy" id="151549"/>
    <lineage>
        <taxon>Eukaryota</taxon>
        <taxon>Metazoa</taxon>
        <taxon>Ecdysozoa</taxon>
        <taxon>Arthropoda</taxon>
        <taxon>Hexapoda</taxon>
        <taxon>Insecta</taxon>
        <taxon>Pterygota</taxon>
        <taxon>Neoptera</taxon>
        <taxon>Endopterygota</taxon>
        <taxon>Lepidoptera</taxon>
        <taxon>Glossata</taxon>
        <taxon>Ditrysia</taxon>
        <taxon>Tineoidea</taxon>
        <taxon>Psychidae</taxon>
        <taxon>Oiketicinae</taxon>
        <taxon>Eumeta</taxon>
    </lineage>
</organism>
<dbReference type="OrthoDB" id="10022108at2759"/>
<dbReference type="EMBL" id="BGZK01000954">
    <property type="protein sequence ID" value="GBP66321.1"/>
    <property type="molecule type" value="Genomic_DNA"/>
</dbReference>
<evidence type="ECO:0000256" key="1">
    <source>
        <dbReference type="SAM" id="MobiDB-lite"/>
    </source>
</evidence>
<protein>
    <recommendedName>
        <fullName evidence="4">Nucleic-acid-binding protein from transposon X-element</fullName>
    </recommendedName>
</protein>
<accession>A0A4C1XR32</accession>
<evidence type="ECO:0000313" key="3">
    <source>
        <dbReference type="Proteomes" id="UP000299102"/>
    </source>
</evidence>
<gene>
    <name evidence="2" type="ORF">EVAR_77938_1</name>
</gene>
<evidence type="ECO:0008006" key="4">
    <source>
        <dbReference type="Google" id="ProtNLM"/>
    </source>
</evidence>
<comment type="caution">
    <text evidence="2">The sequence shown here is derived from an EMBL/GenBank/DDBJ whole genome shotgun (WGS) entry which is preliminary data.</text>
</comment>
<dbReference type="AlphaFoldDB" id="A0A4C1XR32"/>
<proteinExistence type="predicted"/>
<feature type="region of interest" description="Disordered" evidence="1">
    <location>
        <begin position="1"/>
        <end position="41"/>
    </location>
</feature>
<name>A0A4C1XR32_EUMVA</name>
<sequence>MSHRPTSPPIRGVAPSSGGVGARKSQDAGPNRKAVEQPPKITYSQVAALPPAEPAKRSRLPQCGSAHTLIITSEEKADTADHVMEKVRTAVDARRMGDIVESIKTHNKHATAGLDWGGITIRVKFRRRAKNDLECYPVLEFSPELWCRLVDAKYVYVGLQRHPVRDQSPLVQCTQCLGFGHIRKYCTGTAEKCAHCGGEHRFQVAKSAKMASPQNASTAQITS</sequence>
<keyword evidence="3" id="KW-1185">Reference proteome</keyword>
<reference evidence="2 3" key="1">
    <citation type="journal article" date="2019" name="Commun. Biol.">
        <title>The bagworm genome reveals a unique fibroin gene that provides high tensile strength.</title>
        <authorList>
            <person name="Kono N."/>
            <person name="Nakamura H."/>
            <person name="Ohtoshi R."/>
            <person name="Tomita M."/>
            <person name="Numata K."/>
            <person name="Arakawa K."/>
        </authorList>
    </citation>
    <scope>NUCLEOTIDE SEQUENCE [LARGE SCALE GENOMIC DNA]</scope>
</reference>
<evidence type="ECO:0000313" key="2">
    <source>
        <dbReference type="EMBL" id="GBP66321.1"/>
    </source>
</evidence>
<dbReference type="Proteomes" id="UP000299102">
    <property type="component" value="Unassembled WGS sequence"/>
</dbReference>